<organism evidence="2 3">
    <name type="scientific">Bordetella hinzii</name>
    <dbReference type="NCBI Taxonomy" id="103855"/>
    <lineage>
        <taxon>Bacteria</taxon>
        <taxon>Pseudomonadati</taxon>
        <taxon>Pseudomonadota</taxon>
        <taxon>Betaproteobacteria</taxon>
        <taxon>Burkholderiales</taxon>
        <taxon>Alcaligenaceae</taxon>
        <taxon>Bordetella</taxon>
    </lineage>
</organism>
<evidence type="ECO:0000313" key="3">
    <source>
        <dbReference type="Proteomes" id="UP000282741"/>
    </source>
</evidence>
<dbReference type="KEGG" id="bhz:ACR54_04612"/>
<sequence>MTSKPRNPKPAADDTRRQDQASHGDAQHRSKKAGHATQLGSGQDQQSQRQRGAGARSRH</sequence>
<dbReference type="Proteomes" id="UP000282741">
    <property type="component" value="Chromosome"/>
</dbReference>
<evidence type="ECO:0000256" key="1">
    <source>
        <dbReference type="SAM" id="MobiDB-lite"/>
    </source>
</evidence>
<dbReference type="EMBL" id="CP024172">
    <property type="protein sequence ID" value="AZW16754.1"/>
    <property type="molecule type" value="Genomic_DNA"/>
</dbReference>
<reference evidence="3" key="1">
    <citation type="submission" date="2017-10" db="EMBL/GenBank/DDBJ databases">
        <title>Whole genome sequencing of various Bordetella species.</title>
        <authorList>
            <person name="Weigand M.R."/>
            <person name="Loparev V."/>
            <person name="Peng Y."/>
            <person name="Bowden K.E."/>
            <person name="Tondella M.L."/>
            <person name="Williams M.M."/>
        </authorList>
    </citation>
    <scope>NUCLEOTIDE SEQUENCE [LARGE SCALE GENOMIC DNA]</scope>
    <source>
        <strain evidence="3">H720</strain>
    </source>
</reference>
<feature type="compositionally biased region" description="Low complexity" evidence="1">
    <location>
        <begin position="40"/>
        <end position="59"/>
    </location>
</feature>
<evidence type="ECO:0000313" key="2">
    <source>
        <dbReference type="EMBL" id="AZW16754.1"/>
    </source>
</evidence>
<dbReference type="AlphaFoldDB" id="A0AAN1VFE4"/>
<feature type="compositionally biased region" description="Basic and acidic residues" evidence="1">
    <location>
        <begin position="11"/>
        <end position="28"/>
    </location>
</feature>
<dbReference type="GeneID" id="92996041"/>
<feature type="region of interest" description="Disordered" evidence="1">
    <location>
        <begin position="1"/>
        <end position="59"/>
    </location>
</feature>
<gene>
    <name evidence="2" type="ORF">CS347_08225</name>
</gene>
<accession>A0AAN1VFE4</accession>
<proteinExistence type="predicted"/>
<dbReference type="RefSeq" id="WP_029577871.1">
    <property type="nucleotide sequence ID" value="NZ_CP012076.1"/>
</dbReference>
<name>A0AAN1VFE4_9BORD</name>
<protein>
    <submittedName>
        <fullName evidence="2">Uncharacterized protein</fullName>
    </submittedName>
</protein>